<evidence type="ECO:0000313" key="2">
    <source>
        <dbReference type="Ensembl" id="ENSMMOP00000000814.1"/>
    </source>
</evidence>
<protein>
    <recommendedName>
        <fullName evidence="4">TNFR-Cys domain-containing protein</fullName>
    </recommendedName>
</protein>
<dbReference type="PANTHER" id="PTHR46875">
    <property type="entry name" value="TUMOR NECROSIS FACTOR RECEPTOR SUPERFAMILY MEMBER 5"/>
    <property type="match status" value="1"/>
</dbReference>
<dbReference type="PANTHER" id="PTHR46875:SF3">
    <property type="entry name" value="CD40 MOLECULE, TNF RECEPTOR SUPERFAMILY MEMBER 5"/>
    <property type="match status" value="1"/>
</dbReference>
<dbReference type="GO" id="GO:0009897">
    <property type="term" value="C:external side of plasma membrane"/>
    <property type="evidence" value="ECO:0007669"/>
    <property type="project" value="TreeGrafter"/>
</dbReference>
<keyword evidence="1" id="KW-1133">Transmembrane helix</keyword>
<feature type="transmembrane region" description="Helical" evidence="1">
    <location>
        <begin position="143"/>
        <end position="163"/>
    </location>
</feature>
<name>A0A3Q3VXD5_MOLML</name>
<dbReference type="GO" id="GO:0002768">
    <property type="term" value="P:immune response-regulating cell surface receptor signaling pathway"/>
    <property type="evidence" value="ECO:0007669"/>
    <property type="project" value="TreeGrafter"/>
</dbReference>
<evidence type="ECO:0008006" key="4">
    <source>
        <dbReference type="Google" id="ProtNLM"/>
    </source>
</evidence>
<dbReference type="InterPro" id="IPR052135">
    <property type="entry name" value="TNFRSF5"/>
</dbReference>
<keyword evidence="1" id="KW-0812">Transmembrane</keyword>
<evidence type="ECO:0000313" key="3">
    <source>
        <dbReference type="Proteomes" id="UP000261620"/>
    </source>
</evidence>
<sequence length="281" mass="31555">MADTTRHLYLVAVVLYSSGPWQFVDSSMGCHINDQGCCMCNKGQSLYNREDKCYRQRYCDPNLNFVYWQDPLFHTDPTARLQCRCKLGFHCSSKECITCIPHTQCKEGFYPGVPGNHSHDTTCLPSLDWDVPRPDVTQQQAPGTWIAAAVIISVLLLPSALVYRHRDRIRDLLRSSVCAREGSDQDEPVVALAEPHAPPDKGQPVILDLVAPQGTAERPGESNEPRGQLRSALQQDISGRDLDLRSVPQIRHARWTRYPFLRTTAECCAVCSKVFAQLRGS</sequence>
<proteinExistence type="predicted"/>
<dbReference type="SUPFAM" id="SSF57586">
    <property type="entry name" value="TNF receptor-like"/>
    <property type="match status" value="1"/>
</dbReference>
<dbReference type="Ensembl" id="ENSMMOT00000000827.1">
    <property type="protein sequence ID" value="ENSMMOP00000000814.1"/>
    <property type="gene ID" value="ENSMMOG00000000691.1"/>
</dbReference>
<keyword evidence="3" id="KW-1185">Reference proteome</keyword>
<dbReference type="Proteomes" id="UP000261620">
    <property type="component" value="Unplaced"/>
</dbReference>
<organism evidence="2 3">
    <name type="scientific">Mola mola</name>
    <name type="common">Ocean sunfish</name>
    <name type="synonym">Tetraodon mola</name>
    <dbReference type="NCBI Taxonomy" id="94237"/>
    <lineage>
        <taxon>Eukaryota</taxon>
        <taxon>Metazoa</taxon>
        <taxon>Chordata</taxon>
        <taxon>Craniata</taxon>
        <taxon>Vertebrata</taxon>
        <taxon>Euteleostomi</taxon>
        <taxon>Actinopterygii</taxon>
        <taxon>Neopterygii</taxon>
        <taxon>Teleostei</taxon>
        <taxon>Neoteleostei</taxon>
        <taxon>Acanthomorphata</taxon>
        <taxon>Eupercaria</taxon>
        <taxon>Tetraodontiformes</taxon>
        <taxon>Molidae</taxon>
        <taxon>Mola</taxon>
    </lineage>
</organism>
<dbReference type="AlphaFoldDB" id="A0A3Q3VXD5"/>
<keyword evidence="1" id="KW-0472">Membrane</keyword>
<dbReference type="Gene3D" id="2.10.50.10">
    <property type="entry name" value="Tumor Necrosis Factor Receptor, subunit A, domain 2"/>
    <property type="match status" value="1"/>
</dbReference>
<evidence type="ECO:0000256" key="1">
    <source>
        <dbReference type="SAM" id="Phobius"/>
    </source>
</evidence>
<accession>A0A3Q3VXD5</accession>
<reference evidence="2" key="1">
    <citation type="submission" date="2025-08" db="UniProtKB">
        <authorList>
            <consortium name="Ensembl"/>
        </authorList>
    </citation>
    <scope>IDENTIFICATION</scope>
</reference>
<dbReference type="STRING" id="94237.ENSMMOP00000000814"/>
<reference evidence="2" key="2">
    <citation type="submission" date="2025-09" db="UniProtKB">
        <authorList>
            <consortium name="Ensembl"/>
        </authorList>
    </citation>
    <scope>IDENTIFICATION</scope>
</reference>
<dbReference type="GO" id="GO:0035631">
    <property type="term" value="C:CD40 receptor complex"/>
    <property type="evidence" value="ECO:0007669"/>
    <property type="project" value="TreeGrafter"/>
</dbReference>